<dbReference type="Proteomes" id="UP000499080">
    <property type="component" value="Unassembled WGS sequence"/>
</dbReference>
<evidence type="ECO:0000313" key="1">
    <source>
        <dbReference type="EMBL" id="GBO42668.1"/>
    </source>
</evidence>
<gene>
    <name evidence="1" type="ORF">AVEN_149103_1</name>
</gene>
<evidence type="ECO:0000313" key="2">
    <source>
        <dbReference type="Proteomes" id="UP000499080"/>
    </source>
</evidence>
<keyword evidence="2" id="KW-1185">Reference proteome</keyword>
<accession>A0A4Y2X0K6</accession>
<organism evidence="1 2">
    <name type="scientific">Araneus ventricosus</name>
    <name type="common">Orbweaver spider</name>
    <name type="synonym">Epeira ventricosa</name>
    <dbReference type="NCBI Taxonomy" id="182803"/>
    <lineage>
        <taxon>Eukaryota</taxon>
        <taxon>Metazoa</taxon>
        <taxon>Ecdysozoa</taxon>
        <taxon>Arthropoda</taxon>
        <taxon>Chelicerata</taxon>
        <taxon>Arachnida</taxon>
        <taxon>Araneae</taxon>
        <taxon>Araneomorphae</taxon>
        <taxon>Entelegynae</taxon>
        <taxon>Araneoidea</taxon>
        <taxon>Araneidae</taxon>
        <taxon>Araneus</taxon>
    </lineage>
</organism>
<proteinExistence type="predicted"/>
<sequence>MPWRLRRMASRWPSDYFLSPKLKEHLSGTRFSPKSDVKTDAESWLNGQGRHFCQAGLNNLVTTACGLANLESLEVRICGLWSVNSDLSRGLANLESLEVRTCGLWSVNSDQSRGLANLSTALSERMHSRRLVTPLPLTCELFTVITWETTDALVLLPGENPEKGCLT</sequence>
<dbReference type="EMBL" id="BGPR01068862">
    <property type="protein sequence ID" value="GBO42668.1"/>
    <property type="molecule type" value="Genomic_DNA"/>
</dbReference>
<dbReference type="AlphaFoldDB" id="A0A4Y2X0K6"/>
<name>A0A4Y2X0K6_ARAVE</name>
<reference evidence="1 2" key="1">
    <citation type="journal article" date="2019" name="Sci. Rep.">
        <title>Orb-weaving spider Araneus ventricosus genome elucidates the spidroin gene catalogue.</title>
        <authorList>
            <person name="Kono N."/>
            <person name="Nakamura H."/>
            <person name="Ohtoshi R."/>
            <person name="Moran D.A.P."/>
            <person name="Shinohara A."/>
            <person name="Yoshida Y."/>
            <person name="Fujiwara M."/>
            <person name="Mori M."/>
            <person name="Tomita M."/>
            <person name="Arakawa K."/>
        </authorList>
    </citation>
    <scope>NUCLEOTIDE SEQUENCE [LARGE SCALE GENOMIC DNA]</scope>
</reference>
<dbReference type="OrthoDB" id="616263at2759"/>
<comment type="caution">
    <text evidence="1">The sequence shown here is derived from an EMBL/GenBank/DDBJ whole genome shotgun (WGS) entry which is preliminary data.</text>
</comment>
<protein>
    <submittedName>
        <fullName evidence="1">Uncharacterized protein</fullName>
    </submittedName>
</protein>